<evidence type="ECO:0000256" key="12">
    <source>
        <dbReference type="ARBA" id="ARBA00022801"/>
    </source>
</evidence>
<evidence type="ECO:0000256" key="13">
    <source>
        <dbReference type="ARBA" id="ARBA00022824"/>
    </source>
</evidence>
<dbReference type="GO" id="GO:0046872">
    <property type="term" value="F:metal ion binding"/>
    <property type="evidence" value="ECO:0007669"/>
    <property type="project" value="UniProtKB-KW"/>
</dbReference>
<comment type="subunit">
    <text evidence="20">Homodimer. The monomeric form is inactive while the homodimer is active.</text>
</comment>
<sequence length="453" mass="50198">MLLIIPFILVLIGVISSNVIDNEVFDCGSYLSDALRNEIASYQPIVNKIIKETVKGRFKSTTYNELADFVDKFGNRLAGTENLENAIDYMLEKSKEKNLENVHGEKAPVRTWIRGEESATLLQPRRQNLPLLGLGLSIGTPPEGITAEVLVVTSFDELESQSERAKSKIVLFVPEYTTYGETVVYRSEAASAAAKYGAVAALIRSITPFSIASPHTEDAHLLQRIQKRGQKIVVNLKMEAHFGDVKISRNTVAEIKGSKNPEKIVIISGHLDSWDVGQGAMDDGGGAFISWNGLVLLKALNLRPRRTIRTILWTAEEFGYVGAKQYYQDHKNETKNWNFIMESDEGTFNPYGLEYVTGDKGACILEEVVKLFAPLNATTTERTDSVGSDINLWLSDGIPGAALLQESSTYFWYHHSPGDTLDVEDPVNLDKNTALWAATAYVVADLSIDFPRD</sequence>
<dbReference type="GO" id="GO:0005764">
    <property type="term" value="C:lysosome"/>
    <property type="evidence" value="ECO:0007669"/>
    <property type="project" value="UniProtKB-SubCell"/>
</dbReference>
<evidence type="ECO:0000256" key="5">
    <source>
        <dbReference type="ARBA" id="ARBA00010918"/>
    </source>
</evidence>
<keyword evidence="8" id="KW-0121">Carboxypeptidase</keyword>
<dbReference type="Proteomes" id="UP001516400">
    <property type="component" value="Unassembled WGS sequence"/>
</dbReference>
<dbReference type="PANTHER" id="PTHR12053:SF3">
    <property type="entry name" value="CARBOXYPEPTIDASE Q"/>
    <property type="match status" value="1"/>
</dbReference>
<dbReference type="Gene3D" id="3.40.630.10">
    <property type="entry name" value="Zn peptidases"/>
    <property type="match status" value="1"/>
</dbReference>
<dbReference type="FunFam" id="3.40.630.10:FF:000036">
    <property type="entry name" value="Carboxypeptidase Q"/>
    <property type="match status" value="1"/>
</dbReference>
<protein>
    <recommendedName>
        <fullName evidence="6">Carboxypeptidase Q</fullName>
    </recommendedName>
    <alternativeName>
        <fullName evidence="21">Plasma glutamate carboxypeptidase</fullName>
    </alternativeName>
</protein>
<evidence type="ECO:0000256" key="9">
    <source>
        <dbReference type="ARBA" id="ARBA00022670"/>
    </source>
</evidence>
<dbReference type="Gene3D" id="3.50.30.30">
    <property type="match status" value="1"/>
</dbReference>
<dbReference type="InterPro" id="IPR039866">
    <property type="entry name" value="CPQ"/>
</dbReference>
<dbReference type="GO" id="GO:0005783">
    <property type="term" value="C:endoplasmic reticulum"/>
    <property type="evidence" value="ECO:0007669"/>
    <property type="project" value="UniProtKB-SubCell"/>
</dbReference>
<keyword evidence="18" id="KW-0325">Glycoprotein</keyword>
<comment type="caution">
    <text evidence="24">The sequence shown here is derived from an EMBL/GenBank/DDBJ whole genome shotgun (WGS) entry which is preliminary data.</text>
</comment>
<keyword evidence="11 22" id="KW-0732">Signal</keyword>
<evidence type="ECO:0000256" key="4">
    <source>
        <dbReference type="ARBA" id="ARBA00004613"/>
    </source>
</evidence>
<dbReference type="PANTHER" id="PTHR12053">
    <property type="entry name" value="PROTEASE FAMILY M28 PLASMA GLUTAMATE CARBOXYPEPTIDASE-RELATED"/>
    <property type="match status" value="1"/>
</dbReference>
<keyword evidence="19" id="KW-0458">Lysosome</keyword>
<proteinExistence type="inferred from homology"/>
<evidence type="ECO:0000256" key="1">
    <source>
        <dbReference type="ARBA" id="ARBA00004240"/>
    </source>
</evidence>
<keyword evidence="14" id="KW-0862">Zinc</keyword>
<evidence type="ECO:0000259" key="23">
    <source>
        <dbReference type="Pfam" id="PF04389"/>
    </source>
</evidence>
<feature type="chain" id="PRO_5044888355" description="Carboxypeptidase Q" evidence="22">
    <location>
        <begin position="18"/>
        <end position="453"/>
    </location>
</feature>
<keyword evidence="10" id="KW-0479">Metal-binding</keyword>
<dbReference type="GO" id="GO:0005794">
    <property type="term" value="C:Golgi apparatus"/>
    <property type="evidence" value="ECO:0007669"/>
    <property type="project" value="UniProtKB-SubCell"/>
</dbReference>
<keyword evidence="13" id="KW-0256">Endoplasmic reticulum</keyword>
<feature type="domain" description="Peptidase M28" evidence="23">
    <location>
        <begin position="250"/>
        <end position="439"/>
    </location>
</feature>
<dbReference type="SUPFAM" id="SSF53187">
    <property type="entry name" value="Zn-dependent exopeptidases"/>
    <property type="match status" value="1"/>
</dbReference>
<comment type="similarity">
    <text evidence="5">Belongs to the peptidase M28 family.</text>
</comment>
<feature type="signal peptide" evidence="22">
    <location>
        <begin position="1"/>
        <end position="17"/>
    </location>
</feature>
<evidence type="ECO:0000256" key="15">
    <source>
        <dbReference type="ARBA" id="ARBA00023034"/>
    </source>
</evidence>
<dbReference type="EMBL" id="JABFTP020000103">
    <property type="protein sequence ID" value="KAL3277356.1"/>
    <property type="molecule type" value="Genomic_DNA"/>
</dbReference>
<gene>
    <name evidence="24" type="ORF">HHI36_012706</name>
</gene>
<evidence type="ECO:0000256" key="11">
    <source>
        <dbReference type="ARBA" id="ARBA00022729"/>
    </source>
</evidence>
<evidence type="ECO:0000256" key="8">
    <source>
        <dbReference type="ARBA" id="ARBA00022645"/>
    </source>
</evidence>
<keyword evidence="7" id="KW-0964">Secreted</keyword>
<dbReference type="GO" id="GO:0005576">
    <property type="term" value="C:extracellular region"/>
    <property type="evidence" value="ECO:0007669"/>
    <property type="project" value="UniProtKB-SubCell"/>
</dbReference>
<evidence type="ECO:0000256" key="2">
    <source>
        <dbReference type="ARBA" id="ARBA00004371"/>
    </source>
</evidence>
<evidence type="ECO:0000256" key="3">
    <source>
        <dbReference type="ARBA" id="ARBA00004555"/>
    </source>
</evidence>
<reference evidence="24 25" key="1">
    <citation type="journal article" date="2021" name="BMC Biol.">
        <title>Horizontally acquired antibacterial genes associated with adaptive radiation of ladybird beetles.</title>
        <authorList>
            <person name="Li H.S."/>
            <person name="Tang X.F."/>
            <person name="Huang Y.H."/>
            <person name="Xu Z.Y."/>
            <person name="Chen M.L."/>
            <person name="Du X.Y."/>
            <person name="Qiu B.Y."/>
            <person name="Chen P.T."/>
            <person name="Zhang W."/>
            <person name="Slipinski A."/>
            <person name="Escalona H.E."/>
            <person name="Waterhouse R.M."/>
            <person name="Zwick A."/>
            <person name="Pang H."/>
        </authorList>
    </citation>
    <scope>NUCLEOTIDE SEQUENCE [LARGE SCALE GENOMIC DNA]</scope>
    <source>
        <strain evidence="24">SYSU2018</strain>
    </source>
</reference>
<dbReference type="GO" id="GO:0008237">
    <property type="term" value="F:metallopeptidase activity"/>
    <property type="evidence" value="ECO:0007669"/>
    <property type="project" value="UniProtKB-KW"/>
</dbReference>
<evidence type="ECO:0000256" key="22">
    <source>
        <dbReference type="SAM" id="SignalP"/>
    </source>
</evidence>
<evidence type="ECO:0000256" key="10">
    <source>
        <dbReference type="ARBA" id="ARBA00022723"/>
    </source>
</evidence>
<dbReference type="InterPro" id="IPR007484">
    <property type="entry name" value="Peptidase_M28"/>
</dbReference>
<evidence type="ECO:0000256" key="20">
    <source>
        <dbReference type="ARBA" id="ARBA00025833"/>
    </source>
</evidence>
<evidence type="ECO:0000256" key="21">
    <source>
        <dbReference type="ARBA" id="ARBA00033328"/>
    </source>
</evidence>
<dbReference type="GO" id="GO:0004180">
    <property type="term" value="F:carboxypeptidase activity"/>
    <property type="evidence" value="ECO:0007669"/>
    <property type="project" value="UniProtKB-KW"/>
</dbReference>
<evidence type="ECO:0000256" key="6">
    <source>
        <dbReference type="ARBA" id="ARBA00014116"/>
    </source>
</evidence>
<evidence type="ECO:0000313" key="24">
    <source>
        <dbReference type="EMBL" id="KAL3277356.1"/>
    </source>
</evidence>
<evidence type="ECO:0000256" key="18">
    <source>
        <dbReference type="ARBA" id="ARBA00023180"/>
    </source>
</evidence>
<keyword evidence="16" id="KW-0482">Metalloprotease</keyword>
<evidence type="ECO:0000256" key="19">
    <source>
        <dbReference type="ARBA" id="ARBA00023228"/>
    </source>
</evidence>
<dbReference type="AlphaFoldDB" id="A0ABD2NF16"/>
<dbReference type="GO" id="GO:0006508">
    <property type="term" value="P:proteolysis"/>
    <property type="evidence" value="ECO:0007669"/>
    <property type="project" value="UniProtKB-KW"/>
</dbReference>
<name>A0ABD2NF16_9CUCU</name>
<evidence type="ECO:0000256" key="7">
    <source>
        <dbReference type="ARBA" id="ARBA00022525"/>
    </source>
</evidence>
<keyword evidence="15" id="KW-0333">Golgi apparatus</keyword>
<organism evidence="24 25">
    <name type="scientific">Cryptolaemus montrouzieri</name>
    <dbReference type="NCBI Taxonomy" id="559131"/>
    <lineage>
        <taxon>Eukaryota</taxon>
        <taxon>Metazoa</taxon>
        <taxon>Ecdysozoa</taxon>
        <taxon>Arthropoda</taxon>
        <taxon>Hexapoda</taxon>
        <taxon>Insecta</taxon>
        <taxon>Pterygota</taxon>
        <taxon>Neoptera</taxon>
        <taxon>Endopterygota</taxon>
        <taxon>Coleoptera</taxon>
        <taxon>Polyphaga</taxon>
        <taxon>Cucujiformia</taxon>
        <taxon>Coccinelloidea</taxon>
        <taxon>Coccinellidae</taxon>
        <taxon>Scymninae</taxon>
        <taxon>Scymnini</taxon>
        <taxon>Cryptolaemus</taxon>
    </lineage>
</organism>
<dbReference type="Pfam" id="PF04389">
    <property type="entry name" value="Peptidase_M28"/>
    <property type="match status" value="1"/>
</dbReference>
<accession>A0ABD2NF16</accession>
<evidence type="ECO:0000256" key="14">
    <source>
        <dbReference type="ARBA" id="ARBA00022833"/>
    </source>
</evidence>
<keyword evidence="9" id="KW-0645">Protease</keyword>
<evidence type="ECO:0000256" key="16">
    <source>
        <dbReference type="ARBA" id="ARBA00023049"/>
    </source>
</evidence>
<keyword evidence="12" id="KW-0378">Hydrolase</keyword>
<keyword evidence="25" id="KW-1185">Reference proteome</keyword>
<evidence type="ECO:0000313" key="25">
    <source>
        <dbReference type="Proteomes" id="UP001516400"/>
    </source>
</evidence>
<keyword evidence="17" id="KW-0865">Zymogen</keyword>
<comment type="subcellular location">
    <subcellularLocation>
        <location evidence="1">Endoplasmic reticulum</location>
    </subcellularLocation>
    <subcellularLocation>
        <location evidence="3">Golgi apparatus</location>
    </subcellularLocation>
    <subcellularLocation>
        <location evidence="2">Lysosome</location>
    </subcellularLocation>
    <subcellularLocation>
        <location evidence="4">Secreted</location>
    </subcellularLocation>
</comment>
<evidence type="ECO:0000256" key="17">
    <source>
        <dbReference type="ARBA" id="ARBA00023145"/>
    </source>
</evidence>